<dbReference type="PANTHER" id="PTHR33223">
    <property type="entry name" value="CCHC-TYPE DOMAIN-CONTAINING PROTEIN"/>
    <property type="match status" value="1"/>
</dbReference>
<reference evidence="3" key="1">
    <citation type="journal article" date="2019" name="Sci. Rep.">
        <title>Draft genome of Tanacetum cinerariifolium, the natural source of mosquito coil.</title>
        <authorList>
            <person name="Yamashiro T."/>
            <person name="Shiraishi A."/>
            <person name="Satake H."/>
            <person name="Nakayama K."/>
        </authorList>
    </citation>
    <scope>NUCLEOTIDE SEQUENCE</scope>
</reference>
<evidence type="ECO:0000259" key="2">
    <source>
        <dbReference type="Pfam" id="PF03732"/>
    </source>
</evidence>
<protein>
    <recommendedName>
        <fullName evidence="2">Retrotransposon gag domain-containing protein</fullName>
    </recommendedName>
</protein>
<comment type="caution">
    <text evidence="3">The sequence shown here is derived from an EMBL/GenBank/DDBJ whole genome shotgun (WGS) entry which is preliminary data.</text>
</comment>
<organism evidence="3">
    <name type="scientific">Tanacetum cinerariifolium</name>
    <name type="common">Dalmatian daisy</name>
    <name type="synonym">Chrysanthemum cinerariifolium</name>
    <dbReference type="NCBI Taxonomy" id="118510"/>
    <lineage>
        <taxon>Eukaryota</taxon>
        <taxon>Viridiplantae</taxon>
        <taxon>Streptophyta</taxon>
        <taxon>Embryophyta</taxon>
        <taxon>Tracheophyta</taxon>
        <taxon>Spermatophyta</taxon>
        <taxon>Magnoliopsida</taxon>
        <taxon>eudicotyledons</taxon>
        <taxon>Gunneridae</taxon>
        <taxon>Pentapetalae</taxon>
        <taxon>asterids</taxon>
        <taxon>campanulids</taxon>
        <taxon>Asterales</taxon>
        <taxon>Asteraceae</taxon>
        <taxon>Asteroideae</taxon>
        <taxon>Anthemideae</taxon>
        <taxon>Anthemidinae</taxon>
        <taxon>Tanacetum</taxon>
    </lineage>
</organism>
<feature type="compositionally biased region" description="Basic and acidic residues" evidence="1">
    <location>
        <begin position="100"/>
        <end position="115"/>
    </location>
</feature>
<accession>A0A6L2LX27</accession>
<name>A0A6L2LX27_TANCI</name>
<gene>
    <name evidence="3" type="ORF">Tci_036970</name>
</gene>
<dbReference type="Pfam" id="PF03732">
    <property type="entry name" value="Retrotrans_gag"/>
    <property type="match status" value="1"/>
</dbReference>
<feature type="region of interest" description="Disordered" evidence="1">
    <location>
        <begin position="96"/>
        <end position="115"/>
    </location>
</feature>
<dbReference type="PANTHER" id="PTHR33223:SF11">
    <property type="entry name" value="ELEMENT PROTEIN, PUTATIVE-RELATED"/>
    <property type="match status" value="1"/>
</dbReference>
<dbReference type="AlphaFoldDB" id="A0A6L2LX27"/>
<dbReference type="EMBL" id="BKCJ010005116">
    <property type="protein sequence ID" value="GEU64992.1"/>
    <property type="molecule type" value="Genomic_DNA"/>
</dbReference>
<dbReference type="InterPro" id="IPR005162">
    <property type="entry name" value="Retrotrans_gag_dom"/>
</dbReference>
<sequence length="468" mass="54317">MDNPNITMEEYIRLEEENARKCGKVFNWKLLRMVRSAIVYNDAQTSKSDLLAEPTFCTQYIDEFNLKDETSLSECDEKEQHVLNFNDLFPFNVTYPNDSKSNKDNDDDKINIEKPSRDMSVIPLPDVINTDVCAYAQRSPEPHVKQSFIEEFFAVKSKIKILMEIFKTPPNSPPITVIDPDDHLMWSSTRTVSPTPSSAIIQLLIHNFHIKEARTWLNELNEGTINLWNELREAFISRYFSPTKFRRLLNDIHSFHQLDNKTLVDAWLRIKEMLRTCYGHGLTKGMIIEIFYRGLDDPTQGLRIHQAIIKNLEREFEYLEKNQQIKFIPHTTNTKLRHEIVYKPPSIQNENDKGDVKAIEEDEIKPIPTISNPNLINSNSLTVSPFFKDCTMHISYTNAKTFSDDVLLNHVGGKELNLIDGVGNGVLTKNEIKKDEMGMPKEPNKEWKLNDKYNNLKFSSMQYQPILL</sequence>
<evidence type="ECO:0000313" key="3">
    <source>
        <dbReference type="EMBL" id="GEU64992.1"/>
    </source>
</evidence>
<proteinExistence type="predicted"/>
<evidence type="ECO:0000256" key="1">
    <source>
        <dbReference type="SAM" id="MobiDB-lite"/>
    </source>
</evidence>
<feature type="domain" description="Retrotransposon gag" evidence="2">
    <location>
        <begin position="212"/>
        <end position="296"/>
    </location>
</feature>